<dbReference type="EMBL" id="CP034669">
    <property type="protein sequence ID" value="QAT82767.1"/>
    <property type="molecule type" value="Genomic_DNA"/>
</dbReference>
<accession>A0A410RLF9</accession>
<name>A0A410RLF9_CORCK</name>
<feature type="compositionally biased region" description="Basic and acidic residues" evidence="1">
    <location>
        <begin position="78"/>
        <end position="99"/>
    </location>
</feature>
<sequence length="215" mass="22897">MASSHRTLVRWLLLPGLSLGLFLLFTLGAAWVTRFTDAPELPEPASPPPGPPPRASPPAPEPSRPPAPSAPLPPPEAPVREPPRAPPPRDDFGAPDPRRVEVVEPVVEASSGRIDAEDLRLAIQAVTPLVQQCFQDAAQRNRGTHEVKLRFTVEGEGAEGKMNRGELVSSSIPDPMVQACVLDSLLDARFPAPHLGGSATVLHPFRFTVPGDAGP</sequence>
<reference evidence="2 3" key="1">
    <citation type="submission" date="2018-12" db="EMBL/GenBank/DDBJ databases">
        <title>Complete Genome Sequence of the Corallopyronin A producing Myxobacterium Corallococcus coralloides B035.</title>
        <authorList>
            <person name="Bouhired S.M."/>
            <person name="Rupp O."/>
            <person name="Blom J."/>
            <person name="Schaeberle T.F."/>
            <person name="Kehraus S."/>
            <person name="Schiefer A."/>
            <person name="Pfarr K."/>
            <person name="Goesmann A."/>
            <person name="Hoerauf A."/>
            <person name="Koenig G.M."/>
        </authorList>
    </citation>
    <scope>NUCLEOTIDE SEQUENCE [LARGE SCALE GENOMIC DNA]</scope>
    <source>
        <strain evidence="2 3">B035</strain>
    </source>
</reference>
<feature type="compositionally biased region" description="Pro residues" evidence="1">
    <location>
        <begin position="41"/>
        <end position="77"/>
    </location>
</feature>
<dbReference type="NCBIfam" id="NF033768">
    <property type="entry name" value="myxo_SS_tail"/>
    <property type="match status" value="1"/>
</dbReference>
<gene>
    <name evidence="2" type="ORF">EJ065_1163</name>
</gene>
<dbReference type="RefSeq" id="WP_128795040.1">
    <property type="nucleotide sequence ID" value="NZ_CP034669.1"/>
</dbReference>
<protein>
    <submittedName>
        <fullName evidence="2">FHA domain-containing protein</fullName>
    </submittedName>
</protein>
<proteinExistence type="predicted"/>
<evidence type="ECO:0000256" key="1">
    <source>
        <dbReference type="SAM" id="MobiDB-lite"/>
    </source>
</evidence>
<evidence type="ECO:0000313" key="3">
    <source>
        <dbReference type="Proteomes" id="UP000288758"/>
    </source>
</evidence>
<dbReference type="Proteomes" id="UP000288758">
    <property type="component" value="Chromosome"/>
</dbReference>
<feature type="region of interest" description="Disordered" evidence="1">
    <location>
        <begin position="38"/>
        <end position="99"/>
    </location>
</feature>
<dbReference type="InterPro" id="IPR049806">
    <property type="entry name" value="MasK-like_C"/>
</dbReference>
<dbReference type="AlphaFoldDB" id="A0A410RLF9"/>
<evidence type="ECO:0000313" key="2">
    <source>
        <dbReference type="EMBL" id="QAT82767.1"/>
    </source>
</evidence>
<organism evidence="2 3">
    <name type="scientific">Corallococcus coralloides</name>
    <name type="common">Myxococcus coralloides</name>
    <dbReference type="NCBI Taxonomy" id="184914"/>
    <lineage>
        <taxon>Bacteria</taxon>
        <taxon>Pseudomonadati</taxon>
        <taxon>Myxococcota</taxon>
        <taxon>Myxococcia</taxon>
        <taxon>Myxococcales</taxon>
        <taxon>Cystobacterineae</taxon>
        <taxon>Myxococcaceae</taxon>
        <taxon>Corallococcus</taxon>
    </lineage>
</organism>